<dbReference type="InterPro" id="IPR020843">
    <property type="entry name" value="ER"/>
</dbReference>
<protein>
    <recommendedName>
        <fullName evidence="3">Enoyl reductase (ER) domain-containing protein</fullName>
    </recommendedName>
</protein>
<evidence type="ECO:0000313" key="4">
    <source>
        <dbReference type="EMBL" id="RWA14427.1"/>
    </source>
</evidence>
<dbReference type="Gene3D" id="3.40.50.720">
    <property type="entry name" value="NAD(P)-binding Rossmann-like Domain"/>
    <property type="match status" value="1"/>
</dbReference>
<proteinExistence type="inferred from homology"/>
<gene>
    <name evidence="4" type="ORF">EKO27_g628</name>
</gene>
<comment type="similarity">
    <text evidence="1">Belongs to the zinc-containing alcohol dehydrogenase family.</text>
</comment>
<dbReference type="Pfam" id="PF00107">
    <property type="entry name" value="ADH_zinc_N"/>
    <property type="match status" value="1"/>
</dbReference>
<evidence type="ECO:0000259" key="3">
    <source>
        <dbReference type="SMART" id="SM00829"/>
    </source>
</evidence>
<dbReference type="Gene3D" id="3.90.180.10">
    <property type="entry name" value="Medium-chain alcohol dehydrogenases, catalytic domain"/>
    <property type="match status" value="1"/>
</dbReference>
<dbReference type="AlphaFoldDB" id="A0A439DJ32"/>
<dbReference type="STRING" id="363999.A0A439DJ32"/>
<keyword evidence="2" id="KW-0560">Oxidoreductase</keyword>
<reference evidence="4 5" key="1">
    <citation type="submission" date="2018-12" db="EMBL/GenBank/DDBJ databases">
        <title>Draft genome sequence of Xylaria grammica IHI A82.</title>
        <authorList>
            <person name="Buettner E."/>
            <person name="Kellner H."/>
        </authorList>
    </citation>
    <scope>NUCLEOTIDE SEQUENCE [LARGE SCALE GENOMIC DNA]</scope>
    <source>
        <strain evidence="4 5">IHI A82</strain>
    </source>
</reference>
<name>A0A439DJ32_9PEZI</name>
<dbReference type="SUPFAM" id="SSF51735">
    <property type="entry name" value="NAD(P)-binding Rossmann-fold domains"/>
    <property type="match status" value="1"/>
</dbReference>
<organism evidence="4 5">
    <name type="scientific">Xylaria grammica</name>
    <dbReference type="NCBI Taxonomy" id="363999"/>
    <lineage>
        <taxon>Eukaryota</taxon>
        <taxon>Fungi</taxon>
        <taxon>Dikarya</taxon>
        <taxon>Ascomycota</taxon>
        <taxon>Pezizomycotina</taxon>
        <taxon>Sordariomycetes</taxon>
        <taxon>Xylariomycetidae</taxon>
        <taxon>Xylariales</taxon>
        <taxon>Xylariaceae</taxon>
        <taxon>Xylaria</taxon>
    </lineage>
</organism>
<evidence type="ECO:0000256" key="2">
    <source>
        <dbReference type="ARBA" id="ARBA00023002"/>
    </source>
</evidence>
<dbReference type="InterPro" id="IPR047122">
    <property type="entry name" value="Trans-enoyl_RdTase-like"/>
</dbReference>
<evidence type="ECO:0000313" key="5">
    <source>
        <dbReference type="Proteomes" id="UP000286045"/>
    </source>
</evidence>
<accession>A0A439DJ32</accession>
<dbReference type="InterPro" id="IPR013154">
    <property type="entry name" value="ADH-like_N"/>
</dbReference>
<dbReference type="CDD" id="cd08249">
    <property type="entry name" value="enoyl_reductase_like"/>
    <property type="match status" value="1"/>
</dbReference>
<feature type="domain" description="Enoyl reductase (ER)" evidence="3">
    <location>
        <begin position="13"/>
        <end position="296"/>
    </location>
</feature>
<sequence>MAPSNTAAQLTAARAHPLVVQSVPYPTPGAGEIIIKVAAAAVNPMDWMIQSLGENLFPWLQYPLTLGNDAAGTVVEVGAGVTKFKVGDRVVGLNAAFDSRSGAFQNYCALQANITCPIPDDLSFADASVLPLGLCTAAPGLFQKDFLALDYPSVDNVKPNGKTLLVWAGASSVGSNAVQLAAAAGYEVITTASPKNFDYCKKLGASQVLDYNSKSITQDLLKAFEGKTSAGGFAVHPASADIVFEVPEKLPEGIEAKMVWGGSLKDNEVGPLIFDQYLPAALAKKTYQCTPHAVVLGHGLDKIQGAWDQLKEQGVSAKKLVITL</sequence>
<comment type="caution">
    <text evidence="4">The sequence shown here is derived from an EMBL/GenBank/DDBJ whole genome shotgun (WGS) entry which is preliminary data.</text>
</comment>
<keyword evidence="5" id="KW-1185">Reference proteome</keyword>
<dbReference type="SUPFAM" id="SSF50129">
    <property type="entry name" value="GroES-like"/>
    <property type="match status" value="1"/>
</dbReference>
<dbReference type="InterPro" id="IPR011032">
    <property type="entry name" value="GroES-like_sf"/>
</dbReference>
<dbReference type="EMBL" id="RYZI01000008">
    <property type="protein sequence ID" value="RWA14427.1"/>
    <property type="molecule type" value="Genomic_DNA"/>
</dbReference>
<dbReference type="GO" id="GO:0016651">
    <property type="term" value="F:oxidoreductase activity, acting on NAD(P)H"/>
    <property type="evidence" value="ECO:0007669"/>
    <property type="project" value="InterPro"/>
</dbReference>
<dbReference type="PANTHER" id="PTHR45348:SF2">
    <property type="entry name" value="ZINC-TYPE ALCOHOL DEHYDROGENASE-LIKE PROTEIN C2E1P3.01"/>
    <property type="match status" value="1"/>
</dbReference>
<dbReference type="Pfam" id="PF08240">
    <property type="entry name" value="ADH_N"/>
    <property type="match status" value="1"/>
</dbReference>
<dbReference type="Proteomes" id="UP000286045">
    <property type="component" value="Unassembled WGS sequence"/>
</dbReference>
<dbReference type="SMART" id="SM00829">
    <property type="entry name" value="PKS_ER"/>
    <property type="match status" value="1"/>
</dbReference>
<dbReference type="InterPro" id="IPR036291">
    <property type="entry name" value="NAD(P)-bd_dom_sf"/>
</dbReference>
<evidence type="ECO:0000256" key="1">
    <source>
        <dbReference type="ARBA" id="ARBA00008072"/>
    </source>
</evidence>
<dbReference type="InterPro" id="IPR013149">
    <property type="entry name" value="ADH-like_C"/>
</dbReference>
<dbReference type="PANTHER" id="PTHR45348">
    <property type="entry name" value="HYPOTHETICAL OXIDOREDUCTASE (EUROFUNG)"/>
    <property type="match status" value="1"/>
</dbReference>